<dbReference type="EMBL" id="JANIDW010000001">
    <property type="protein sequence ID" value="MCX5614392.1"/>
    <property type="molecule type" value="Genomic_DNA"/>
</dbReference>
<gene>
    <name evidence="2" type="ORF">NQF64_03930</name>
</gene>
<comment type="caution">
    <text evidence="2">The sequence shown here is derived from an EMBL/GenBank/DDBJ whole genome shotgun (WGS) entry which is preliminary data.</text>
</comment>
<dbReference type="InterPro" id="IPR006696">
    <property type="entry name" value="DUF423"/>
</dbReference>
<keyword evidence="1" id="KW-0472">Membrane</keyword>
<feature type="transmembrane region" description="Helical" evidence="1">
    <location>
        <begin position="57"/>
        <end position="76"/>
    </location>
</feature>
<evidence type="ECO:0000313" key="3">
    <source>
        <dbReference type="Proteomes" id="UP001165648"/>
    </source>
</evidence>
<organism evidence="2 3">
    <name type="scientific">Bombella saccharophila</name>
    <dbReference type="NCBI Taxonomy" id="2967338"/>
    <lineage>
        <taxon>Bacteria</taxon>
        <taxon>Pseudomonadati</taxon>
        <taxon>Pseudomonadota</taxon>
        <taxon>Alphaproteobacteria</taxon>
        <taxon>Acetobacterales</taxon>
        <taxon>Acetobacteraceae</taxon>
        <taxon>Bombella</taxon>
    </lineage>
</organism>
<sequence length="139" mass="14814">MQQHNRTIPTYIHRILRYLFAFGAFYASLAVASQALATHLPDAAFLSPQGRDMLHRAADIALWHGIALCALSLGASQLHPLRLTCGCIGLALGTTLFSIPVALHGVGVLFPARLAPLGGTMLILSWLCVASSALQQRSA</sequence>
<keyword evidence="1" id="KW-1133">Transmembrane helix</keyword>
<feature type="transmembrane region" description="Helical" evidence="1">
    <location>
        <begin position="115"/>
        <end position="134"/>
    </location>
</feature>
<reference evidence="2 3" key="1">
    <citation type="submission" date="2022-07" db="EMBL/GenBank/DDBJ databases">
        <title>Bombella genomes.</title>
        <authorList>
            <person name="Harer L."/>
            <person name="Styblova S."/>
            <person name="Ehrmann M."/>
        </authorList>
    </citation>
    <scope>NUCLEOTIDE SEQUENCE [LARGE SCALE GENOMIC DNA]</scope>
    <source>
        <strain evidence="2 3">TMW 2.2558</strain>
    </source>
</reference>
<evidence type="ECO:0000313" key="2">
    <source>
        <dbReference type="EMBL" id="MCX5614392.1"/>
    </source>
</evidence>
<keyword evidence="3" id="KW-1185">Reference proteome</keyword>
<name>A0ABT3W5P2_9PROT</name>
<protein>
    <submittedName>
        <fullName evidence="2">DUF423 domain-containing protein</fullName>
    </submittedName>
</protein>
<keyword evidence="1" id="KW-0812">Transmembrane</keyword>
<feature type="transmembrane region" description="Helical" evidence="1">
    <location>
        <begin position="15"/>
        <end position="37"/>
    </location>
</feature>
<dbReference type="Pfam" id="PF04241">
    <property type="entry name" value="DUF423"/>
    <property type="match status" value="1"/>
</dbReference>
<dbReference type="RefSeq" id="WP_266106507.1">
    <property type="nucleotide sequence ID" value="NZ_JANIDW010000001.1"/>
</dbReference>
<feature type="transmembrane region" description="Helical" evidence="1">
    <location>
        <begin position="83"/>
        <end position="103"/>
    </location>
</feature>
<accession>A0ABT3W5P2</accession>
<dbReference type="Proteomes" id="UP001165648">
    <property type="component" value="Unassembled WGS sequence"/>
</dbReference>
<proteinExistence type="predicted"/>
<evidence type="ECO:0000256" key="1">
    <source>
        <dbReference type="SAM" id="Phobius"/>
    </source>
</evidence>